<comment type="caution">
    <text evidence="2">The sequence shown here is derived from an EMBL/GenBank/DDBJ whole genome shotgun (WGS) entry which is preliminary data.</text>
</comment>
<name>A0AAN8N521_9PEZI</name>
<feature type="compositionally biased region" description="Polar residues" evidence="1">
    <location>
        <begin position="54"/>
        <end position="67"/>
    </location>
</feature>
<evidence type="ECO:0000256" key="1">
    <source>
        <dbReference type="SAM" id="MobiDB-lite"/>
    </source>
</evidence>
<sequence length="303" mass="32885">MKSAGNEDLIVMAFVEDPKPAKVPPPKSTSTGSLPTAAVSTVSKGVEGAGAPETPTQPKADANTNPPVGTEASPGTSPPDAPKQTQPMAADKSDGADNTTPKIQSIRFTYDYNFRILNKDKSTGKAYSLLVSKEVLVISSPVLKKLINGPASQAPIKQGRGESVEAIGNLAAEGVLHLNHDQYALQSILCAIHFCPLATFYAVSFETLTEIAVISDIYQWTKALKPWMSIWLPKLEKRLLLRGYENWLYISKIFDTNCQVGDLLAMLGVECGLDGTKVTRHDRETQAMQVLDTKLWPEERKST</sequence>
<evidence type="ECO:0000313" key="2">
    <source>
        <dbReference type="EMBL" id="KAK6348703.1"/>
    </source>
</evidence>
<gene>
    <name evidence="2" type="ORF">TWF718_006490</name>
</gene>
<keyword evidence="3" id="KW-1185">Reference proteome</keyword>
<organism evidence="2 3">
    <name type="scientific">Orbilia javanica</name>
    <dbReference type="NCBI Taxonomy" id="47235"/>
    <lineage>
        <taxon>Eukaryota</taxon>
        <taxon>Fungi</taxon>
        <taxon>Dikarya</taxon>
        <taxon>Ascomycota</taxon>
        <taxon>Pezizomycotina</taxon>
        <taxon>Orbiliomycetes</taxon>
        <taxon>Orbiliales</taxon>
        <taxon>Orbiliaceae</taxon>
        <taxon>Orbilia</taxon>
    </lineage>
</organism>
<accession>A0AAN8N521</accession>
<dbReference type="Proteomes" id="UP001313282">
    <property type="component" value="Unassembled WGS sequence"/>
</dbReference>
<proteinExistence type="predicted"/>
<reference evidence="2 3" key="1">
    <citation type="submission" date="2019-10" db="EMBL/GenBank/DDBJ databases">
        <authorList>
            <person name="Palmer J.M."/>
        </authorList>
    </citation>
    <scope>NUCLEOTIDE SEQUENCE [LARGE SCALE GENOMIC DNA]</scope>
    <source>
        <strain evidence="2 3">TWF718</strain>
    </source>
</reference>
<dbReference type="AlphaFoldDB" id="A0AAN8N521"/>
<evidence type="ECO:0000313" key="3">
    <source>
        <dbReference type="Proteomes" id="UP001313282"/>
    </source>
</evidence>
<protein>
    <submittedName>
        <fullName evidence="2">Uncharacterized protein</fullName>
    </submittedName>
</protein>
<feature type="compositionally biased region" description="Polar residues" evidence="1">
    <location>
        <begin position="28"/>
        <end position="43"/>
    </location>
</feature>
<dbReference type="EMBL" id="JAVHNR010000003">
    <property type="protein sequence ID" value="KAK6348703.1"/>
    <property type="molecule type" value="Genomic_DNA"/>
</dbReference>
<feature type="region of interest" description="Disordered" evidence="1">
    <location>
        <begin position="1"/>
        <end position="101"/>
    </location>
</feature>